<reference evidence="2 3" key="1">
    <citation type="submission" date="2018-06" db="EMBL/GenBank/DDBJ databases">
        <title>Genomic Encyclopedia of Type Strains, Phase IV (KMG-IV): sequencing the most valuable type-strain genomes for metagenomic binning, comparative biology and taxonomic classification.</title>
        <authorList>
            <person name="Goeker M."/>
        </authorList>
    </citation>
    <scope>NUCLEOTIDE SEQUENCE [LARGE SCALE GENOMIC DNA]</scope>
    <source>
        <strain evidence="2 3">DSM 18048</strain>
    </source>
</reference>
<keyword evidence="3" id="KW-1185">Reference proteome</keyword>
<evidence type="ECO:0008006" key="4">
    <source>
        <dbReference type="Google" id="ProtNLM"/>
    </source>
</evidence>
<comment type="caution">
    <text evidence="2">The sequence shown here is derived from an EMBL/GenBank/DDBJ whole genome shotgun (WGS) entry which is preliminary data.</text>
</comment>
<dbReference type="EMBL" id="QJSX01000002">
    <property type="protein sequence ID" value="PYE55920.1"/>
    <property type="molecule type" value="Genomic_DNA"/>
</dbReference>
<proteinExistence type="predicted"/>
<dbReference type="RefSeq" id="WP_110885448.1">
    <property type="nucleotide sequence ID" value="NZ_QJSX01000002.1"/>
</dbReference>
<organism evidence="2 3">
    <name type="scientific">Deinococcus yavapaiensis KR-236</name>
    <dbReference type="NCBI Taxonomy" id="694435"/>
    <lineage>
        <taxon>Bacteria</taxon>
        <taxon>Thermotogati</taxon>
        <taxon>Deinococcota</taxon>
        <taxon>Deinococci</taxon>
        <taxon>Deinococcales</taxon>
        <taxon>Deinococcaceae</taxon>
        <taxon>Deinococcus</taxon>
    </lineage>
</organism>
<protein>
    <recommendedName>
        <fullName evidence="4">Outer membrane protein with beta-barrel domain</fullName>
    </recommendedName>
</protein>
<name>A0A318S9V1_9DEIO</name>
<dbReference type="AlphaFoldDB" id="A0A318S9V1"/>
<evidence type="ECO:0000313" key="2">
    <source>
        <dbReference type="EMBL" id="PYE55920.1"/>
    </source>
</evidence>
<dbReference type="Proteomes" id="UP000248326">
    <property type="component" value="Unassembled WGS sequence"/>
</dbReference>
<accession>A0A318S9V1</accession>
<feature type="chain" id="PRO_5016388737" description="Outer membrane protein with beta-barrel domain" evidence="1">
    <location>
        <begin position="24"/>
        <end position="188"/>
    </location>
</feature>
<sequence length="188" mass="18983">MSKVHLWSVAAFVGASFVSSASAASFGLTLSGGLHGGLGAEGHVFVREVLGSAVGVRVGANLGASSRLQGTPALLGGVAPEGEAGVTVGGTLDVLYTVRSKTPQRFDVYAGPRVTAYFGAGEDGGWPTLKAQYGFGGGLAATYAVTGPWSMVLDGGLDVYPSFLNRAGDTFLPTAVVSRAKLGLQLAF</sequence>
<evidence type="ECO:0000256" key="1">
    <source>
        <dbReference type="SAM" id="SignalP"/>
    </source>
</evidence>
<evidence type="ECO:0000313" key="3">
    <source>
        <dbReference type="Proteomes" id="UP000248326"/>
    </source>
</evidence>
<gene>
    <name evidence="2" type="ORF">DES52_102287</name>
</gene>
<dbReference type="Gene3D" id="2.40.160.70">
    <property type="entry name" value="outer membrane protein from Thermus thermophilus HB27"/>
    <property type="match status" value="1"/>
</dbReference>
<feature type="signal peptide" evidence="1">
    <location>
        <begin position="1"/>
        <end position="23"/>
    </location>
</feature>
<keyword evidence="1" id="KW-0732">Signal</keyword>